<comment type="function">
    <text evidence="8">Catalyzes the dehydration of the S-form of NAD(P)HX at the expense of ATP, which is converted to ADP. Together with NAD(P)HX epimerase, which catalyzes the epimerization of the S- and R-forms, the enzyme allows the repair of both epimers of NAD(P)HX, a damaged form of NAD(P)H that is a result of enzymatic or heat-dependent hydration.</text>
</comment>
<dbReference type="OrthoDB" id="8110916at2759"/>
<dbReference type="EMBL" id="KN823027">
    <property type="protein sequence ID" value="KIO26226.1"/>
    <property type="molecule type" value="Genomic_DNA"/>
</dbReference>
<dbReference type="AlphaFoldDB" id="A0A0C3QHS5"/>
<dbReference type="GO" id="GO:0047453">
    <property type="term" value="F:ATP-dependent NAD(P)H-hydrate dehydratase activity"/>
    <property type="evidence" value="ECO:0007669"/>
    <property type="project" value="UniProtKB-UniRule"/>
</dbReference>
<keyword evidence="11" id="KW-1185">Reference proteome</keyword>
<feature type="binding site" evidence="8">
    <location>
        <position position="230"/>
    </location>
    <ligand>
        <name>(6S)-NADPHX</name>
        <dbReference type="ChEBI" id="CHEBI:64076"/>
    </ligand>
</feature>
<evidence type="ECO:0000256" key="2">
    <source>
        <dbReference type="ARBA" id="ARBA00022741"/>
    </source>
</evidence>
<name>A0A0C3QHS5_9AGAM</name>
<dbReference type="HOGENOM" id="CLU_030651_3_0_1"/>
<evidence type="ECO:0000256" key="7">
    <source>
        <dbReference type="ARBA" id="ARBA00047472"/>
    </source>
</evidence>
<proteinExistence type="inferred from homology"/>
<dbReference type="Proteomes" id="UP000054248">
    <property type="component" value="Unassembled WGS sequence"/>
</dbReference>
<dbReference type="NCBIfam" id="TIGR00196">
    <property type="entry name" value="yjeF_cterm"/>
    <property type="match status" value="1"/>
</dbReference>
<dbReference type="GO" id="GO:0110051">
    <property type="term" value="P:metabolite repair"/>
    <property type="evidence" value="ECO:0007669"/>
    <property type="project" value="TreeGrafter"/>
</dbReference>
<gene>
    <name evidence="10" type="ORF">M407DRAFT_243792</name>
</gene>
<evidence type="ECO:0000256" key="1">
    <source>
        <dbReference type="ARBA" id="ARBA00022553"/>
    </source>
</evidence>
<keyword evidence="5 8" id="KW-0520">NAD</keyword>
<feature type="binding site" evidence="8">
    <location>
        <begin position="201"/>
        <end position="205"/>
    </location>
    <ligand>
        <name>ATP</name>
        <dbReference type="ChEBI" id="CHEBI:30616"/>
    </ligand>
</feature>
<dbReference type="GO" id="GO:0005737">
    <property type="term" value="C:cytoplasm"/>
    <property type="evidence" value="ECO:0007669"/>
    <property type="project" value="UniProtKB-SubCell"/>
</dbReference>
<dbReference type="Pfam" id="PF01256">
    <property type="entry name" value="Carb_kinase"/>
    <property type="match status" value="1"/>
</dbReference>
<dbReference type="PROSITE" id="PS51383">
    <property type="entry name" value="YJEF_C_3"/>
    <property type="match status" value="1"/>
</dbReference>
<evidence type="ECO:0000256" key="4">
    <source>
        <dbReference type="ARBA" id="ARBA00022857"/>
    </source>
</evidence>
<feature type="binding site" evidence="8">
    <location>
        <begin position="163"/>
        <end position="169"/>
    </location>
    <ligand>
        <name>(6S)-NADPHX</name>
        <dbReference type="ChEBI" id="CHEBI:64076"/>
    </ligand>
</feature>
<keyword evidence="3 8" id="KW-0067">ATP-binding</keyword>
<evidence type="ECO:0000256" key="6">
    <source>
        <dbReference type="ARBA" id="ARBA00023239"/>
    </source>
</evidence>
<protein>
    <recommendedName>
        <fullName evidence="8">ATP-dependent (S)-NAD(P)H-hydrate dehydratase</fullName>
        <ecNumber evidence="8">4.2.1.93</ecNumber>
    </recommendedName>
    <alternativeName>
        <fullName evidence="8">ATP-dependent NAD(P)HX dehydratase</fullName>
    </alternativeName>
</protein>
<dbReference type="HAMAP" id="MF_01965">
    <property type="entry name" value="NADHX_dehydratase"/>
    <property type="match status" value="1"/>
</dbReference>
<evidence type="ECO:0000256" key="8">
    <source>
        <dbReference type="HAMAP-Rule" id="MF_03157"/>
    </source>
</evidence>
<dbReference type="PANTHER" id="PTHR12592">
    <property type="entry name" value="ATP-DEPENDENT (S)-NAD(P)H-HYDRATE DEHYDRATASE FAMILY MEMBER"/>
    <property type="match status" value="1"/>
</dbReference>
<dbReference type="GO" id="GO:0005524">
    <property type="term" value="F:ATP binding"/>
    <property type="evidence" value="ECO:0007669"/>
    <property type="project" value="UniProtKB-KW"/>
</dbReference>
<sequence length="320" mass="34333">MASRGLLDQVKLIIPPLNGKLHKGQAGRVGVVGGSADYTGAPFFSAISALRVGADLSHVICEPGAGSVIKTYSPDLIVHPIIQEDSTPESVKSQMEGLLERLHIIVVGPGLGREERTQSIGRMAIEVAKAQEKYVVLDADGLWLIQNEPHLVKDYKRAILTPNVVEFKRLCDSMKVPKDSPPEELASRLAKAFGNVTIVQKGQQDIISNGERTEVVDIEGGLKRVGGQGDILSGTVGTFVAWGKNYEEQNLKGSNDSNLKLQDIPLLAAIGACHITRTASRLAFQKHGRGVLTSDMLVEIGPAYSELFGDLGEKGLKGNL</sequence>
<dbReference type="InterPro" id="IPR029056">
    <property type="entry name" value="Ribokinase-like"/>
</dbReference>
<comment type="catalytic activity">
    <reaction evidence="7 8">
        <text>(6S)-NADPHX + ATP = ADP + phosphate + NADPH + H(+)</text>
        <dbReference type="Rhea" id="RHEA:32231"/>
        <dbReference type="ChEBI" id="CHEBI:15378"/>
        <dbReference type="ChEBI" id="CHEBI:30616"/>
        <dbReference type="ChEBI" id="CHEBI:43474"/>
        <dbReference type="ChEBI" id="CHEBI:57783"/>
        <dbReference type="ChEBI" id="CHEBI:64076"/>
        <dbReference type="ChEBI" id="CHEBI:456216"/>
        <dbReference type="EC" id="4.2.1.93"/>
    </reaction>
</comment>
<dbReference type="EC" id="4.2.1.93" evidence="8"/>
<feature type="binding site" evidence="8">
    <location>
        <position position="110"/>
    </location>
    <ligand>
        <name>(6S)-NADPHX</name>
        <dbReference type="ChEBI" id="CHEBI:64076"/>
    </ligand>
</feature>
<comment type="similarity">
    <text evidence="8">Belongs to the NnrD/CARKD family.</text>
</comment>
<organism evidence="10 11">
    <name type="scientific">Tulasnella calospora MUT 4182</name>
    <dbReference type="NCBI Taxonomy" id="1051891"/>
    <lineage>
        <taxon>Eukaryota</taxon>
        <taxon>Fungi</taxon>
        <taxon>Dikarya</taxon>
        <taxon>Basidiomycota</taxon>
        <taxon>Agaricomycotina</taxon>
        <taxon>Agaricomycetes</taxon>
        <taxon>Cantharellales</taxon>
        <taxon>Tulasnellaceae</taxon>
        <taxon>Tulasnella</taxon>
    </lineage>
</organism>
<evidence type="ECO:0000313" key="10">
    <source>
        <dbReference type="EMBL" id="KIO26226.1"/>
    </source>
</evidence>
<reference evidence="11" key="2">
    <citation type="submission" date="2015-01" db="EMBL/GenBank/DDBJ databases">
        <title>Evolutionary Origins and Diversification of the Mycorrhizal Mutualists.</title>
        <authorList>
            <consortium name="DOE Joint Genome Institute"/>
            <consortium name="Mycorrhizal Genomics Consortium"/>
            <person name="Kohler A."/>
            <person name="Kuo A."/>
            <person name="Nagy L.G."/>
            <person name="Floudas D."/>
            <person name="Copeland A."/>
            <person name="Barry K.W."/>
            <person name="Cichocki N."/>
            <person name="Veneault-Fourrey C."/>
            <person name="LaButti K."/>
            <person name="Lindquist E.A."/>
            <person name="Lipzen A."/>
            <person name="Lundell T."/>
            <person name="Morin E."/>
            <person name="Murat C."/>
            <person name="Riley R."/>
            <person name="Ohm R."/>
            <person name="Sun H."/>
            <person name="Tunlid A."/>
            <person name="Henrissat B."/>
            <person name="Grigoriev I.V."/>
            <person name="Hibbett D.S."/>
            <person name="Martin F."/>
        </authorList>
    </citation>
    <scope>NUCLEOTIDE SEQUENCE [LARGE SCALE GENOMIC DNA]</scope>
    <source>
        <strain evidence="11">MUT 4182</strain>
    </source>
</reference>
<comment type="subcellular location">
    <subcellularLocation>
        <location evidence="8">Cytoplasm</location>
    </subcellularLocation>
</comment>
<keyword evidence="1 8" id="KW-0597">Phosphoprotein</keyword>
<dbReference type="Gene3D" id="3.40.1190.20">
    <property type="match status" value="1"/>
</dbReference>
<dbReference type="STRING" id="1051891.A0A0C3QHS5"/>
<feature type="domain" description="YjeF C-terminal" evidence="9">
    <location>
        <begin position="6"/>
        <end position="307"/>
    </location>
</feature>
<reference evidence="10 11" key="1">
    <citation type="submission" date="2014-04" db="EMBL/GenBank/DDBJ databases">
        <authorList>
            <consortium name="DOE Joint Genome Institute"/>
            <person name="Kuo A."/>
            <person name="Girlanda M."/>
            <person name="Perotto S."/>
            <person name="Kohler A."/>
            <person name="Nagy L.G."/>
            <person name="Floudas D."/>
            <person name="Copeland A."/>
            <person name="Barry K.W."/>
            <person name="Cichocki N."/>
            <person name="Veneault-Fourrey C."/>
            <person name="LaButti K."/>
            <person name="Lindquist E.A."/>
            <person name="Lipzen A."/>
            <person name="Lundell T."/>
            <person name="Morin E."/>
            <person name="Murat C."/>
            <person name="Sun H."/>
            <person name="Tunlid A."/>
            <person name="Henrissat B."/>
            <person name="Grigoriev I.V."/>
            <person name="Hibbett D.S."/>
            <person name="Martin F."/>
            <person name="Nordberg H.P."/>
            <person name="Cantor M.N."/>
            <person name="Hua S.X."/>
        </authorList>
    </citation>
    <scope>NUCLEOTIDE SEQUENCE [LARGE SCALE GENOMIC DNA]</scope>
    <source>
        <strain evidence="10 11">MUT 4182</strain>
    </source>
</reference>
<keyword evidence="4" id="KW-0521">NADP</keyword>
<comment type="cofactor">
    <cofactor evidence="8">
        <name>Mg(2+)</name>
        <dbReference type="ChEBI" id="CHEBI:18420"/>
    </cofactor>
</comment>
<keyword evidence="6 8" id="KW-0456">Lyase</keyword>
<dbReference type="InterPro" id="IPR000631">
    <property type="entry name" value="CARKD"/>
</dbReference>
<evidence type="ECO:0000313" key="11">
    <source>
        <dbReference type="Proteomes" id="UP000054248"/>
    </source>
</evidence>
<dbReference type="PANTHER" id="PTHR12592:SF0">
    <property type="entry name" value="ATP-DEPENDENT (S)-NAD(P)H-HYDRATE DEHYDRATASE"/>
    <property type="match status" value="1"/>
</dbReference>
<keyword evidence="2 8" id="KW-0547">Nucleotide-binding</keyword>
<dbReference type="CDD" id="cd01171">
    <property type="entry name" value="YXKO-related"/>
    <property type="match status" value="1"/>
</dbReference>
<dbReference type="SUPFAM" id="SSF53613">
    <property type="entry name" value="Ribokinase-like"/>
    <property type="match status" value="1"/>
</dbReference>
<evidence type="ECO:0000256" key="3">
    <source>
        <dbReference type="ARBA" id="ARBA00022840"/>
    </source>
</evidence>
<accession>A0A0C3QHS5</accession>
<dbReference type="FunFam" id="3.40.1190.20:FF:000023">
    <property type="entry name" value="ATP-dependent (S)-NAD(P)H-hydrate dehydratase"/>
    <property type="match status" value="1"/>
</dbReference>
<comment type="catalytic activity">
    <reaction evidence="8">
        <text>(6S)-NADHX + ATP = ADP + phosphate + NADH + H(+)</text>
        <dbReference type="Rhea" id="RHEA:19017"/>
        <dbReference type="ChEBI" id="CHEBI:15378"/>
        <dbReference type="ChEBI" id="CHEBI:30616"/>
        <dbReference type="ChEBI" id="CHEBI:43474"/>
        <dbReference type="ChEBI" id="CHEBI:57945"/>
        <dbReference type="ChEBI" id="CHEBI:64074"/>
        <dbReference type="ChEBI" id="CHEBI:456216"/>
        <dbReference type="EC" id="4.2.1.93"/>
    </reaction>
</comment>
<evidence type="ECO:0000259" key="9">
    <source>
        <dbReference type="PROSITE" id="PS51383"/>
    </source>
</evidence>
<evidence type="ECO:0000256" key="5">
    <source>
        <dbReference type="ARBA" id="ARBA00023027"/>
    </source>
</evidence>
<dbReference type="GO" id="GO:0046496">
    <property type="term" value="P:nicotinamide nucleotide metabolic process"/>
    <property type="evidence" value="ECO:0007669"/>
    <property type="project" value="UniProtKB-UniRule"/>
</dbReference>
<feature type="binding site" evidence="8">
    <location>
        <begin position="220"/>
        <end position="229"/>
    </location>
    <ligand>
        <name>ATP</name>
        <dbReference type="ChEBI" id="CHEBI:30616"/>
    </ligand>
</feature>
<keyword evidence="8" id="KW-0963">Cytoplasm</keyword>